<keyword evidence="5 16" id="KW-0548">Nucleotidyltransferase</keyword>
<dbReference type="Gene3D" id="3.40.50.1010">
    <property type="entry name" value="5'-nuclease"/>
    <property type="match status" value="1"/>
</dbReference>
<keyword evidence="10 16" id="KW-0269">Exonuclease</keyword>
<dbReference type="InterPro" id="IPR019760">
    <property type="entry name" value="DNA-dir_DNA_pol_A_CS"/>
</dbReference>
<keyword evidence="6 16" id="KW-0235">DNA replication</keyword>
<evidence type="ECO:0000256" key="15">
    <source>
        <dbReference type="NCBIfam" id="TIGR00593"/>
    </source>
</evidence>
<dbReference type="InterPro" id="IPR012337">
    <property type="entry name" value="RNaseH-like_sf"/>
</dbReference>
<organism evidence="21 22">
    <name type="scientific">Campylobacter anatolicus</name>
    <dbReference type="NCBI Taxonomy" id="2829105"/>
    <lineage>
        <taxon>Bacteria</taxon>
        <taxon>Pseudomonadati</taxon>
        <taxon>Campylobacterota</taxon>
        <taxon>Epsilonproteobacteria</taxon>
        <taxon>Campylobacterales</taxon>
        <taxon>Campylobacteraceae</taxon>
        <taxon>Campylobacter</taxon>
    </lineage>
</organism>
<feature type="domain" description="DNA-directed DNA polymerase family A palm" evidence="20">
    <location>
        <begin position="647"/>
        <end position="844"/>
    </location>
</feature>
<evidence type="ECO:0000313" key="21">
    <source>
        <dbReference type="EMBL" id="MBR8463593.1"/>
    </source>
</evidence>
<dbReference type="InterPro" id="IPR020045">
    <property type="entry name" value="DNA_polI_H3TH"/>
</dbReference>
<dbReference type="InterPro" id="IPR002298">
    <property type="entry name" value="DNA_polymerase_A"/>
</dbReference>
<dbReference type="PROSITE" id="PS00447">
    <property type="entry name" value="DNA_POLYMERASE_A"/>
    <property type="match status" value="1"/>
</dbReference>
<sequence length="880" mass="98691">MKTLTIIDTFGFFFRLFYALPNLKNSEGKPSGMISGFANFIASLKDEFSSDYIIFALDSKGKTLRHEILGEYKANRSEPPAALKEQLPICIDMIEKMGLSAVSREGYEADDIIASVVKICKEQGIFVRVVTHDKDLYQLIDDGKVSIYSPQSKIEHNSESCLEKYGVKPSQIRDFLALAGDSSDNIPGVKGIGAKGAKKLLDEFGSLEGIYENLSLVRNDRTREMLATDKENAFLSKRLTSLFDDVQGVLNLEKATFPTQNPLLNITEILREYNLNRILKNLQNSENVSETKLGFNAHLLTDESEIERLLRDITDETIVAFDTETTSIDTQSAELVGFSFCFNGEDSYYVPIAHSYLGVPSQISLKFATWAVGQIYKGCVIGQNLKYDFKVIKRNLRLNPPKNFKDTMILAWLLDPSLSVGMDALAKRLYDYDTIKFEDVVKRGETFASVSVENAAKYASEDAWITLKFYNSLLSLLEPDLISLANSHEFPFILTLFDMESEGIKLNQAKMQNLLVQNDAKIKALTAEIYELSGESFNINSVKQLGEVLFEHLKLPIKKKTKTGYSTDVNVLSELTDAHPVIEKILSYRELYKLQSTYCEPLLNFAKKDANSRIYTNFTQTGTSTGRLSSNNPNLQNIPARGSLAYDVRETFEAKDGFSLVGLDYSQIELRLMAHFSRDEALLEAFANDEDIHARTAISIFGESNTHNRAVAKSINFGLMYGMGSSKLANQVGISRADAKAYIERYFKAFPTIKGFLESIKTAAKNDGFVRTLLGRKCLFNFTNATPMQVAMYEREAVNAVFQGSAADIIKLAMVKISRELISENAKMLLQIHDELIFEVKDEFAAEFGVKAQAIMQEIYKLNVPLKTSLNIAKNWGELK</sequence>
<dbReference type="Pfam" id="PF01367">
    <property type="entry name" value="5_3_exonuc"/>
    <property type="match status" value="1"/>
</dbReference>
<feature type="domain" description="3'-5' exonuclease" evidence="17">
    <location>
        <begin position="297"/>
        <end position="478"/>
    </location>
</feature>
<keyword evidence="11 16" id="KW-0239">DNA-directed DNA polymerase</keyword>
<dbReference type="Pfam" id="PF00476">
    <property type="entry name" value="DNA_pol_A"/>
    <property type="match status" value="1"/>
</dbReference>
<keyword evidence="7" id="KW-0540">Nuclease</keyword>
<dbReference type="RefSeq" id="WP_212141702.1">
    <property type="nucleotide sequence ID" value="NZ_JAGSSW010000002.1"/>
</dbReference>
<dbReference type="PRINTS" id="PR00868">
    <property type="entry name" value="DNAPOLI"/>
</dbReference>
<keyword evidence="4 16" id="KW-0808">Transferase</keyword>
<dbReference type="Gene3D" id="3.30.420.10">
    <property type="entry name" value="Ribonuclease H-like superfamily/Ribonuclease H"/>
    <property type="match status" value="1"/>
</dbReference>
<dbReference type="SUPFAM" id="SSF88723">
    <property type="entry name" value="PIN domain-like"/>
    <property type="match status" value="1"/>
</dbReference>
<evidence type="ECO:0000259" key="18">
    <source>
        <dbReference type="SMART" id="SM00475"/>
    </source>
</evidence>
<comment type="function">
    <text evidence="16">In addition to polymerase activity, this DNA polymerase exhibits 3'-5' and 5'-3' exonuclease activity.</text>
</comment>
<evidence type="ECO:0000256" key="1">
    <source>
        <dbReference type="ARBA" id="ARBA00007705"/>
    </source>
</evidence>
<comment type="similarity">
    <text evidence="1 16">Belongs to the DNA polymerase type-A family.</text>
</comment>
<evidence type="ECO:0000256" key="10">
    <source>
        <dbReference type="ARBA" id="ARBA00022839"/>
    </source>
</evidence>
<dbReference type="CDD" id="cd09898">
    <property type="entry name" value="H3TH_53EXO"/>
    <property type="match status" value="1"/>
</dbReference>
<evidence type="ECO:0000259" key="19">
    <source>
        <dbReference type="SMART" id="SM00479"/>
    </source>
</evidence>
<feature type="domain" description="Exonuclease" evidence="19">
    <location>
        <begin position="317"/>
        <end position="479"/>
    </location>
</feature>
<dbReference type="InterPro" id="IPR036397">
    <property type="entry name" value="RNaseH_sf"/>
</dbReference>
<proteinExistence type="inferred from homology"/>
<dbReference type="CDD" id="cd06139">
    <property type="entry name" value="DNA_polA_I_Ecoli_like_exo"/>
    <property type="match status" value="1"/>
</dbReference>
<dbReference type="InterPro" id="IPR036279">
    <property type="entry name" value="5-3_exonuclease_C_sf"/>
</dbReference>
<dbReference type="Gene3D" id="3.30.70.370">
    <property type="match status" value="1"/>
</dbReference>
<name>A0ABS5HH66_9BACT</name>
<evidence type="ECO:0000256" key="5">
    <source>
        <dbReference type="ARBA" id="ARBA00022695"/>
    </source>
</evidence>
<evidence type="ECO:0000259" key="17">
    <source>
        <dbReference type="SMART" id="SM00474"/>
    </source>
</evidence>
<dbReference type="InterPro" id="IPR043502">
    <property type="entry name" value="DNA/RNA_pol_sf"/>
</dbReference>
<dbReference type="CDD" id="cd08637">
    <property type="entry name" value="DNA_pol_A_pol_I_C"/>
    <property type="match status" value="1"/>
</dbReference>
<evidence type="ECO:0000256" key="13">
    <source>
        <dbReference type="ARBA" id="ARBA00023204"/>
    </source>
</evidence>
<dbReference type="EMBL" id="JAGSSW010000002">
    <property type="protein sequence ID" value="MBR8463593.1"/>
    <property type="molecule type" value="Genomic_DNA"/>
</dbReference>
<keyword evidence="22" id="KW-1185">Reference proteome</keyword>
<evidence type="ECO:0000259" key="20">
    <source>
        <dbReference type="SMART" id="SM00482"/>
    </source>
</evidence>
<dbReference type="InterPro" id="IPR002562">
    <property type="entry name" value="3'-5'_exonuclease_dom"/>
</dbReference>
<keyword evidence="13 16" id="KW-0234">DNA repair</keyword>
<comment type="caution">
    <text evidence="21">The sequence shown here is derived from an EMBL/GenBank/DDBJ whole genome shotgun (WGS) entry which is preliminary data.</text>
</comment>
<evidence type="ECO:0000256" key="8">
    <source>
        <dbReference type="ARBA" id="ARBA00022763"/>
    </source>
</evidence>
<dbReference type="SMART" id="SM00482">
    <property type="entry name" value="POLAc"/>
    <property type="match status" value="1"/>
</dbReference>
<evidence type="ECO:0000256" key="11">
    <source>
        <dbReference type="ARBA" id="ARBA00022932"/>
    </source>
</evidence>
<protein>
    <recommendedName>
        <fullName evidence="3 15">DNA polymerase I</fullName>
        <ecNumber evidence="2 15">2.7.7.7</ecNumber>
    </recommendedName>
</protein>
<keyword evidence="9 16" id="KW-0378">Hydrolase</keyword>
<evidence type="ECO:0000256" key="3">
    <source>
        <dbReference type="ARBA" id="ARBA00020311"/>
    </source>
</evidence>
<comment type="catalytic activity">
    <reaction evidence="14 16">
        <text>DNA(n) + a 2'-deoxyribonucleoside 5'-triphosphate = DNA(n+1) + diphosphate</text>
        <dbReference type="Rhea" id="RHEA:22508"/>
        <dbReference type="Rhea" id="RHEA-COMP:17339"/>
        <dbReference type="Rhea" id="RHEA-COMP:17340"/>
        <dbReference type="ChEBI" id="CHEBI:33019"/>
        <dbReference type="ChEBI" id="CHEBI:61560"/>
        <dbReference type="ChEBI" id="CHEBI:173112"/>
        <dbReference type="EC" id="2.7.7.7"/>
    </reaction>
</comment>
<dbReference type="CDD" id="cd09859">
    <property type="entry name" value="PIN_53EXO"/>
    <property type="match status" value="1"/>
</dbReference>
<evidence type="ECO:0000256" key="14">
    <source>
        <dbReference type="ARBA" id="ARBA00049244"/>
    </source>
</evidence>
<dbReference type="InterPro" id="IPR018320">
    <property type="entry name" value="DNA_polymerase_1"/>
</dbReference>
<feature type="domain" description="5'-3' exonuclease" evidence="18">
    <location>
        <begin position="1"/>
        <end position="258"/>
    </location>
</feature>
<accession>A0ABS5HH66</accession>
<gene>
    <name evidence="16 21" type="primary">polA</name>
    <name evidence="21" type="ORF">KDD93_03275</name>
</gene>
<evidence type="ECO:0000256" key="2">
    <source>
        <dbReference type="ARBA" id="ARBA00012417"/>
    </source>
</evidence>
<evidence type="ECO:0000256" key="6">
    <source>
        <dbReference type="ARBA" id="ARBA00022705"/>
    </source>
</evidence>
<keyword evidence="12 16" id="KW-0238">DNA-binding</keyword>
<dbReference type="InterPro" id="IPR020046">
    <property type="entry name" value="5-3_exonucl_a-hlix_arch_N"/>
</dbReference>
<dbReference type="InterPro" id="IPR001098">
    <property type="entry name" value="DNA-dir_DNA_pol_A_palm_dom"/>
</dbReference>
<evidence type="ECO:0000256" key="4">
    <source>
        <dbReference type="ARBA" id="ARBA00022679"/>
    </source>
</evidence>
<dbReference type="Gene3D" id="1.20.1060.10">
    <property type="entry name" value="Taq DNA Polymerase, Chain T, domain 4"/>
    <property type="match status" value="1"/>
</dbReference>
<reference evidence="21 22" key="1">
    <citation type="submission" date="2021-04" db="EMBL/GenBank/DDBJ databases">
        <title>Molecular and phenotypic characterization and identification of bacterial isolates recovered from the Anatolian ground squirrels (Spermophilus xanthoprymnus) and which have the potential to form a new species in the Campylobacter genus.</title>
        <authorList>
            <person name="Aydin F."/>
            <person name="Abay S."/>
            <person name="Kayman T."/>
            <person name="Karakaya E."/>
            <person name="Mustak H.K."/>
            <person name="Mustak I.B."/>
            <person name="Bilgin N."/>
            <person name="Duzler A."/>
            <person name="Sahin O."/>
            <person name="Guran O."/>
            <person name="Saticioglu I.B."/>
        </authorList>
    </citation>
    <scope>NUCLEOTIDE SEQUENCE [LARGE SCALE GENOMIC DNA]</scope>
    <source>
        <strain evidence="22">faydin-G24</strain>
    </source>
</reference>
<dbReference type="PANTHER" id="PTHR10133:SF27">
    <property type="entry name" value="DNA POLYMERASE NU"/>
    <property type="match status" value="1"/>
</dbReference>
<dbReference type="SMART" id="SM00474">
    <property type="entry name" value="35EXOc"/>
    <property type="match status" value="1"/>
</dbReference>
<evidence type="ECO:0000256" key="7">
    <source>
        <dbReference type="ARBA" id="ARBA00022722"/>
    </source>
</evidence>
<dbReference type="InterPro" id="IPR013520">
    <property type="entry name" value="Ribonucl_H"/>
</dbReference>
<dbReference type="PANTHER" id="PTHR10133">
    <property type="entry name" value="DNA POLYMERASE I"/>
    <property type="match status" value="1"/>
</dbReference>
<dbReference type="GO" id="GO:0003887">
    <property type="term" value="F:DNA-directed DNA polymerase activity"/>
    <property type="evidence" value="ECO:0007669"/>
    <property type="project" value="UniProtKB-EC"/>
</dbReference>
<keyword evidence="8 16" id="KW-0227">DNA damage</keyword>
<dbReference type="NCBIfam" id="TIGR00593">
    <property type="entry name" value="pola"/>
    <property type="match status" value="1"/>
</dbReference>
<evidence type="ECO:0000256" key="16">
    <source>
        <dbReference type="RuleBase" id="RU004460"/>
    </source>
</evidence>
<dbReference type="EC" id="2.7.7.7" evidence="2 15"/>
<evidence type="ECO:0000256" key="12">
    <source>
        <dbReference type="ARBA" id="ARBA00023125"/>
    </source>
</evidence>
<evidence type="ECO:0000313" key="22">
    <source>
        <dbReference type="Proteomes" id="UP000682951"/>
    </source>
</evidence>
<dbReference type="SUPFAM" id="SSF53098">
    <property type="entry name" value="Ribonuclease H-like"/>
    <property type="match status" value="1"/>
</dbReference>
<dbReference type="InterPro" id="IPR029060">
    <property type="entry name" value="PIN-like_dom_sf"/>
</dbReference>
<dbReference type="SMART" id="SM00479">
    <property type="entry name" value="EXOIII"/>
    <property type="match status" value="1"/>
</dbReference>
<dbReference type="Pfam" id="PF02739">
    <property type="entry name" value="5_3_exonuc_N"/>
    <property type="match status" value="1"/>
</dbReference>
<dbReference type="SUPFAM" id="SSF47807">
    <property type="entry name" value="5' to 3' exonuclease, C-terminal subdomain"/>
    <property type="match status" value="1"/>
</dbReference>
<dbReference type="Proteomes" id="UP000682951">
    <property type="component" value="Unassembled WGS sequence"/>
</dbReference>
<dbReference type="SMART" id="SM00475">
    <property type="entry name" value="53EXOc"/>
    <property type="match status" value="1"/>
</dbReference>
<dbReference type="NCBIfam" id="NF004397">
    <property type="entry name" value="PRK05755.1"/>
    <property type="match status" value="1"/>
</dbReference>
<dbReference type="InterPro" id="IPR002421">
    <property type="entry name" value="5-3_exonuclease"/>
</dbReference>
<dbReference type="InterPro" id="IPR008918">
    <property type="entry name" value="HhH2"/>
</dbReference>
<dbReference type="Pfam" id="PF01612">
    <property type="entry name" value="DNA_pol_A_exo1"/>
    <property type="match status" value="1"/>
</dbReference>
<dbReference type="SMART" id="SM00279">
    <property type="entry name" value="HhH2"/>
    <property type="match status" value="1"/>
</dbReference>
<evidence type="ECO:0000256" key="9">
    <source>
        <dbReference type="ARBA" id="ARBA00022801"/>
    </source>
</evidence>
<dbReference type="Gene3D" id="1.10.150.20">
    <property type="entry name" value="5' to 3' exonuclease, C-terminal subdomain"/>
    <property type="match status" value="2"/>
</dbReference>
<dbReference type="SUPFAM" id="SSF56672">
    <property type="entry name" value="DNA/RNA polymerases"/>
    <property type="match status" value="1"/>
</dbReference>